<name>A0A095YQ03_9BURK</name>
<proteinExistence type="predicted"/>
<dbReference type="SUPFAM" id="SSF47413">
    <property type="entry name" value="lambda repressor-like DNA-binding domains"/>
    <property type="match status" value="1"/>
</dbReference>
<keyword evidence="2" id="KW-1185">Reference proteome</keyword>
<dbReference type="InterPro" id="IPR031856">
    <property type="entry name" value="YdaS_toxin-like"/>
</dbReference>
<dbReference type="Gene3D" id="1.10.260.40">
    <property type="entry name" value="lambda repressor-like DNA-binding domains"/>
    <property type="match status" value="1"/>
</dbReference>
<reference evidence="1 2" key="1">
    <citation type="submission" date="2014-07" db="EMBL/GenBank/DDBJ databases">
        <authorList>
            <person name="McCorrison J."/>
            <person name="Sanka R."/>
            <person name="Torralba M."/>
            <person name="Gillis M."/>
            <person name="Haft D.H."/>
            <person name="Methe B."/>
            <person name="Sutton G."/>
            <person name="Nelson K.E."/>
        </authorList>
    </citation>
    <scope>NUCLEOTIDE SEQUENCE [LARGE SCALE GENOMIC DNA]</scope>
    <source>
        <strain evidence="1 2">DNF00040</strain>
    </source>
</reference>
<evidence type="ECO:0000313" key="2">
    <source>
        <dbReference type="Proteomes" id="UP000029629"/>
    </source>
</evidence>
<dbReference type="Pfam" id="PF15943">
    <property type="entry name" value="YdaS_toxin"/>
    <property type="match status" value="1"/>
</dbReference>
<organism evidence="1 2">
    <name type="scientific">Oligella urethralis DNF00040</name>
    <dbReference type="NCBI Taxonomy" id="1401065"/>
    <lineage>
        <taxon>Bacteria</taxon>
        <taxon>Pseudomonadati</taxon>
        <taxon>Pseudomonadota</taxon>
        <taxon>Betaproteobacteria</taxon>
        <taxon>Burkholderiales</taxon>
        <taxon>Alcaligenaceae</taxon>
        <taxon>Oligella</taxon>
    </lineage>
</organism>
<dbReference type="GO" id="GO:0003677">
    <property type="term" value="F:DNA binding"/>
    <property type="evidence" value="ECO:0007669"/>
    <property type="project" value="InterPro"/>
</dbReference>
<dbReference type="Proteomes" id="UP000029629">
    <property type="component" value="Unassembled WGS sequence"/>
</dbReference>
<dbReference type="OrthoDB" id="6446140at2"/>
<dbReference type="eggNOG" id="COG4197">
    <property type="taxonomic scope" value="Bacteria"/>
</dbReference>
<comment type="caution">
    <text evidence="1">The sequence shown here is derived from an EMBL/GenBank/DDBJ whole genome shotgun (WGS) entry which is preliminary data.</text>
</comment>
<dbReference type="AlphaFoldDB" id="A0A095YQ03"/>
<protein>
    <recommendedName>
        <fullName evidence="3">Cro/Cl family transcriptional regulator</fullName>
    </recommendedName>
</protein>
<dbReference type="InterPro" id="IPR010982">
    <property type="entry name" value="Lambda_DNA-bd_dom_sf"/>
</dbReference>
<accession>A0A095YQ03</accession>
<dbReference type="EMBL" id="JRNI01000124">
    <property type="protein sequence ID" value="KGF24438.1"/>
    <property type="molecule type" value="Genomic_DNA"/>
</dbReference>
<gene>
    <name evidence="1" type="ORF">HMPREF2130_11725</name>
</gene>
<evidence type="ECO:0000313" key="1">
    <source>
        <dbReference type="EMBL" id="KGF24438.1"/>
    </source>
</evidence>
<evidence type="ECO:0008006" key="3">
    <source>
        <dbReference type="Google" id="ProtNLM"/>
    </source>
</evidence>
<dbReference type="RefSeq" id="WP_036561364.1">
    <property type="nucleotide sequence ID" value="NZ_JRNI01000124.1"/>
</dbReference>
<sequence>MSNVNQVIDKAVSIVGSKSALANKLNITKQAVHNWYLASKVPAERCLEIEELTNGAVTCEQLRPDLNWSILRSTSDA</sequence>